<dbReference type="Pfam" id="PF15156">
    <property type="entry name" value="CLN6"/>
    <property type="match status" value="2"/>
</dbReference>
<dbReference type="GO" id="GO:0005783">
    <property type="term" value="C:endoplasmic reticulum"/>
    <property type="evidence" value="ECO:0007669"/>
    <property type="project" value="TreeGrafter"/>
</dbReference>
<dbReference type="PANTHER" id="PTHR16244:SF2">
    <property type="entry name" value="CEROID-LIPOFUSCINOSIS NEURONAL PROTEIN 6"/>
    <property type="match status" value="1"/>
</dbReference>
<reference evidence="1 2" key="1">
    <citation type="submission" date="2020-06" db="EMBL/GenBank/DDBJ databases">
        <authorList>
            <consortium name="Wellcome Sanger Institute Data Sharing"/>
        </authorList>
    </citation>
    <scope>NUCLEOTIDE SEQUENCE [LARGE SCALE GENOMIC DNA]</scope>
</reference>
<proteinExistence type="predicted"/>
<keyword evidence="2" id="KW-1185">Reference proteome</keyword>
<name>A0AAY4ED53_9TELE</name>
<dbReference type="AlphaFoldDB" id="A0AAY4ED53"/>
<dbReference type="Proteomes" id="UP000694580">
    <property type="component" value="Chromosome 17"/>
</dbReference>
<dbReference type="InterPro" id="IPR029255">
    <property type="entry name" value="CLN6"/>
</dbReference>
<evidence type="ECO:0000313" key="1">
    <source>
        <dbReference type="Ensembl" id="ENSDCDP00010055570.1"/>
    </source>
</evidence>
<dbReference type="GO" id="GO:0007040">
    <property type="term" value="P:lysosome organization"/>
    <property type="evidence" value="ECO:0007669"/>
    <property type="project" value="TreeGrafter"/>
</dbReference>
<evidence type="ECO:0000313" key="2">
    <source>
        <dbReference type="Proteomes" id="UP000694580"/>
    </source>
</evidence>
<dbReference type="GO" id="GO:0016020">
    <property type="term" value="C:membrane"/>
    <property type="evidence" value="ECO:0007669"/>
    <property type="project" value="TreeGrafter"/>
</dbReference>
<accession>A0AAY4ED53</accession>
<dbReference type="Ensembl" id="ENSDCDT00010066171.1">
    <property type="protein sequence ID" value="ENSDCDP00010055570.1"/>
    <property type="gene ID" value="ENSDCDG00010031845.1"/>
</dbReference>
<dbReference type="PANTHER" id="PTHR16244">
    <property type="entry name" value="CEROID-LIPOFUSCINOSIS NEURONAL PROTEIN 6"/>
    <property type="match status" value="1"/>
</dbReference>
<organism evidence="1 2">
    <name type="scientific">Denticeps clupeoides</name>
    <name type="common">denticle herring</name>
    <dbReference type="NCBI Taxonomy" id="299321"/>
    <lineage>
        <taxon>Eukaryota</taxon>
        <taxon>Metazoa</taxon>
        <taxon>Chordata</taxon>
        <taxon>Craniata</taxon>
        <taxon>Vertebrata</taxon>
        <taxon>Euteleostomi</taxon>
        <taxon>Actinopterygii</taxon>
        <taxon>Neopterygii</taxon>
        <taxon>Teleostei</taxon>
        <taxon>Clupei</taxon>
        <taxon>Clupeiformes</taxon>
        <taxon>Denticipitoidei</taxon>
        <taxon>Denticipitidae</taxon>
        <taxon>Denticeps</taxon>
    </lineage>
</organism>
<sequence length="200" mass="22865">MEQRAASDILYRHSKPMVYIQHIFLCITIQNWVLDAYRPVVMISFPLQWFPLSKGYRITTAFLFLKFMEQSPRTLPSSAVYLCIIPFVVGASIHLVAESVNHHPILSGFQLHLSVKDNTIIKILTPVYIQILRNKPSSSSYSHFFAMMATVMHQKRRGCLPDRNASFLLYTFSGPGHCLGSLPPERQSLAQEISCRHLRS</sequence>
<protein>
    <submittedName>
        <fullName evidence="1">Uncharacterized protein</fullName>
    </submittedName>
</protein>
<dbReference type="GeneTree" id="ENSGT00400000022240"/>
<reference evidence="1" key="2">
    <citation type="submission" date="2025-08" db="UniProtKB">
        <authorList>
            <consortium name="Ensembl"/>
        </authorList>
    </citation>
    <scope>IDENTIFICATION</scope>
</reference>
<reference evidence="1" key="3">
    <citation type="submission" date="2025-09" db="UniProtKB">
        <authorList>
            <consortium name="Ensembl"/>
        </authorList>
    </citation>
    <scope>IDENTIFICATION</scope>
</reference>